<keyword evidence="1" id="KW-1133">Transmembrane helix</keyword>
<dbReference type="EMBL" id="CAJNIZ010030224">
    <property type="protein sequence ID" value="CAE7522221.1"/>
    <property type="molecule type" value="Genomic_DNA"/>
</dbReference>
<keyword evidence="1" id="KW-0472">Membrane</keyword>
<dbReference type="InterPro" id="IPR036259">
    <property type="entry name" value="MFS_trans_sf"/>
</dbReference>
<name>A0A812TA91_SYMPI</name>
<dbReference type="OrthoDB" id="2261376at2759"/>
<dbReference type="AlphaFoldDB" id="A0A812TA91"/>
<dbReference type="Proteomes" id="UP000649617">
    <property type="component" value="Unassembled WGS sequence"/>
</dbReference>
<protein>
    <submittedName>
        <fullName evidence="2">SLC22A6 protein</fullName>
    </submittedName>
</protein>
<evidence type="ECO:0000313" key="3">
    <source>
        <dbReference type="Proteomes" id="UP000649617"/>
    </source>
</evidence>
<feature type="transmembrane region" description="Helical" evidence="1">
    <location>
        <begin position="30"/>
        <end position="52"/>
    </location>
</feature>
<gene>
    <name evidence="2" type="primary">SLC22A6</name>
    <name evidence="2" type="ORF">SPIL2461_LOCUS13678</name>
</gene>
<keyword evidence="1" id="KW-0812">Transmembrane</keyword>
<dbReference type="Gene3D" id="1.20.1250.20">
    <property type="entry name" value="MFS general substrate transporter like domains"/>
    <property type="match status" value="1"/>
</dbReference>
<sequence>MSAMIISGSDIIACMFASRASALGRNTAQTWSFLVAGVCLMACAAGVVDSIFVMTMAILARMALSVVFVTIYVALAEIFPPWCQKTALPACELMARLGGCLSPSFGTLPVHLSLPLFGLACLVAARATTKLPDKHTPKEF</sequence>
<evidence type="ECO:0000313" key="2">
    <source>
        <dbReference type="EMBL" id="CAE7522221.1"/>
    </source>
</evidence>
<dbReference type="SUPFAM" id="SSF103473">
    <property type="entry name" value="MFS general substrate transporter"/>
    <property type="match status" value="1"/>
</dbReference>
<keyword evidence="3" id="KW-1185">Reference proteome</keyword>
<organism evidence="2 3">
    <name type="scientific">Symbiodinium pilosum</name>
    <name type="common">Dinoflagellate</name>
    <dbReference type="NCBI Taxonomy" id="2952"/>
    <lineage>
        <taxon>Eukaryota</taxon>
        <taxon>Sar</taxon>
        <taxon>Alveolata</taxon>
        <taxon>Dinophyceae</taxon>
        <taxon>Suessiales</taxon>
        <taxon>Symbiodiniaceae</taxon>
        <taxon>Symbiodinium</taxon>
    </lineage>
</organism>
<comment type="caution">
    <text evidence="2">The sequence shown here is derived from an EMBL/GenBank/DDBJ whole genome shotgun (WGS) entry which is preliminary data.</text>
</comment>
<reference evidence="2" key="1">
    <citation type="submission" date="2021-02" db="EMBL/GenBank/DDBJ databases">
        <authorList>
            <person name="Dougan E. K."/>
            <person name="Rhodes N."/>
            <person name="Thang M."/>
            <person name="Chan C."/>
        </authorList>
    </citation>
    <scope>NUCLEOTIDE SEQUENCE</scope>
</reference>
<feature type="transmembrane region" description="Helical" evidence="1">
    <location>
        <begin position="59"/>
        <end position="79"/>
    </location>
</feature>
<accession>A0A812TA91</accession>
<proteinExistence type="predicted"/>
<evidence type="ECO:0000256" key="1">
    <source>
        <dbReference type="SAM" id="Phobius"/>
    </source>
</evidence>